<proteinExistence type="predicted"/>
<comment type="caution">
    <text evidence="2">The sequence shown here is derived from an EMBL/GenBank/DDBJ whole genome shotgun (WGS) entry which is preliminary data.</text>
</comment>
<evidence type="ECO:0000256" key="1">
    <source>
        <dbReference type="SAM" id="MobiDB-lite"/>
    </source>
</evidence>
<sequence>MLTMMGGTVLDFREAVMGASKVDLHLATAMGGVKIIVPPGVRVQWAGITLMGGVKVEESVELSVQPDTSVLWISGFVAMGGVKIIERLPHETNKQARRRRKARKAHRGHGNPYSQPPTG</sequence>
<dbReference type="PATRIC" id="fig|1604020.3.peg.2180"/>
<dbReference type="PANTHER" id="PTHR40763">
    <property type="entry name" value="MEMBRANE PROTEIN-RELATED"/>
    <property type="match status" value="1"/>
</dbReference>
<feature type="region of interest" description="Disordered" evidence="1">
    <location>
        <begin position="88"/>
        <end position="119"/>
    </location>
</feature>
<protein>
    <submittedName>
        <fullName evidence="2">Uncharacterized protein</fullName>
    </submittedName>
</protein>
<feature type="compositionally biased region" description="Basic residues" evidence="1">
    <location>
        <begin position="95"/>
        <end position="109"/>
    </location>
</feature>
<dbReference type="PANTHER" id="PTHR40763:SF5">
    <property type="entry name" value="MEMBRANE PROTEIN"/>
    <property type="match status" value="1"/>
</dbReference>
<dbReference type="EMBL" id="JXQG01000079">
    <property type="protein sequence ID" value="KKZ10725.1"/>
    <property type="molecule type" value="Genomic_DNA"/>
</dbReference>
<dbReference type="Proteomes" id="UP000035067">
    <property type="component" value="Unassembled WGS sequence"/>
</dbReference>
<evidence type="ECO:0000313" key="2">
    <source>
        <dbReference type="EMBL" id="KKZ10725.1"/>
    </source>
</evidence>
<gene>
    <name evidence="2" type="ORF">TE42_09590</name>
</gene>
<evidence type="ECO:0000313" key="3">
    <source>
        <dbReference type="Proteomes" id="UP000035067"/>
    </source>
</evidence>
<name>A0A0G2HJ45_9SYNE</name>
<organism evidence="2 3">
    <name type="scientific">Candidatus Synechococcus spongiarum SP3</name>
    <dbReference type="NCBI Taxonomy" id="1604020"/>
    <lineage>
        <taxon>Bacteria</taxon>
        <taxon>Bacillati</taxon>
        <taxon>Cyanobacteriota</taxon>
        <taxon>Cyanophyceae</taxon>
        <taxon>Synechococcales</taxon>
        <taxon>Synechococcaceae</taxon>
        <taxon>Synechococcus</taxon>
    </lineage>
</organism>
<dbReference type="AlphaFoldDB" id="A0A0G2HJ45"/>
<accession>A0A0G2HJ45</accession>
<reference evidence="2 3" key="1">
    <citation type="submission" date="2015-01" db="EMBL/GenBank/DDBJ databases">
        <title>Lifestyle Evolution in Cyanobacterial Symbionts of Sponges.</title>
        <authorList>
            <person name="Burgsdorf I."/>
            <person name="Slaby B.M."/>
            <person name="Handley K.M."/>
            <person name="Haber M."/>
            <person name="Blom J."/>
            <person name="Marshall C.W."/>
            <person name="Gilbert J.A."/>
            <person name="Hentschel U."/>
            <person name="Steindler L."/>
        </authorList>
    </citation>
    <scope>NUCLEOTIDE SEQUENCE [LARGE SCALE GENOMIC DNA]</scope>
    <source>
        <strain evidence="2">SP3</strain>
    </source>
</reference>